<sequence>MFALRNRLAPQLARSFSSSSSRLVAAGDKIPSVSLFEGSPGNEVNLAEEAASGKAVIVGVPGAFSPACLASHIPGFLSHLSAFQDKGYKSIYVTGVNDAFVFKAWGEAINAKGTEGVRFLADPKGEFAKKWDVLFDASKFFGNERSERYAVLVDNGKVTHAFVEPEKTSIDVSAAEEVLKQI</sequence>
<evidence type="ECO:0000256" key="7">
    <source>
        <dbReference type="RuleBase" id="RU366011"/>
    </source>
</evidence>
<name>A0A1A0HFS4_9ASCO</name>
<feature type="domain" description="Thioredoxin" evidence="8">
    <location>
        <begin position="24"/>
        <end position="182"/>
    </location>
</feature>
<accession>A0A1A0HFS4</accession>
<evidence type="ECO:0000256" key="1">
    <source>
        <dbReference type="ARBA" id="ARBA00010505"/>
    </source>
</evidence>
<dbReference type="STRING" id="869754.A0A1A0HFS4"/>
<dbReference type="GO" id="GO:0005777">
    <property type="term" value="C:peroxisome"/>
    <property type="evidence" value="ECO:0007669"/>
    <property type="project" value="TreeGrafter"/>
</dbReference>
<evidence type="ECO:0000256" key="2">
    <source>
        <dbReference type="ARBA" id="ARBA00022559"/>
    </source>
</evidence>
<feature type="active site" description="Cysteine sulfenic acid (-SOH) intermediate" evidence="6">
    <location>
        <position position="68"/>
    </location>
</feature>
<dbReference type="Proteomes" id="UP000092555">
    <property type="component" value="Unassembled WGS sequence"/>
</dbReference>
<dbReference type="GO" id="GO:0005739">
    <property type="term" value="C:mitochondrion"/>
    <property type="evidence" value="ECO:0007669"/>
    <property type="project" value="TreeGrafter"/>
</dbReference>
<gene>
    <name evidence="9" type="ORF">METBIDRAFT_29553</name>
</gene>
<comment type="function">
    <text evidence="7">Thiol-specific peroxidase that catalyzes the reduction of hydrogen peroxide and organic hydroperoxides to water and alcohols, respectively. Plays a role in cell protection against oxidative stress by detoxifying peroxides.</text>
</comment>
<dbReference type="Gene3D" id="3.40.30.10">
    <property type="entry name" value="Glutaredoxin"/>
    <property type="match status" value="1"/>
</dbReference>
<dbReference type="CDD" id="cd03013">
    <property type="entry name" value="PRX5_like"/>
    <property type="match status" value="1"/>
</dbReference>
<keyword evidence="4 7" id="KW-0560">Oxidoreductase</keyword>
<dbReference type="FunFam" id="3.40.30.10:FF:000159">
    <property type="entry name" value="Peroxiredoxin"/>
    <property type="match status" value="1"/>
</dbReference>
<dbReference type="PANTHER" id="PTHR10430">
    <property type="entry name" value="PEROXIREDOXIN"/>
    <property type="match status" value="1"/>
</dbReference>
<keyword evidence="3 7" id="KW-0049">Antioxidant</keyword>
<evidence type="ECO:0000313" key="9">
    <source>
        <dbReference type="EMBL" id="OBA23009.1"/>
    </source>
</evidence>
<dbReference type="EMBL" id="LXTC01000001">
    <property type="protein sequence ID" value="OBA23009.1"/>
    <property type="molecule type" value="Genomic_DNA"/>
</dbReference>
<dbReference type="InterPro" id="IPR013766">
    <property type="entry name" value="Thioredoxin_domain"/>
</dbReference>
<keyword evidence="10" id="KW-1185">Reference proteome</keyword>
<proteinExistence type="inferred from homology"/>
<evidence type="ECO:0000259" key="8">
    <source>
        <dbReference type="PROSITE" id="PS51352"/>
    </source>
</evidence>
<dbReference type="GO" id="GO:0005829">
    <property type="term" value="C:cytosol"/>
    <property type="evidence" value="ECO:0007669"/>
    <property type="project" value="TreeGrafter"/>
</dbReference>
<dbReference type="AlphaFoldDB" id="A0A1A0HFS4"/>
<dbReference type="PANTHER" id="PTHR10430:SF39">
    <property type="entry name" value="PEROXISOMAL MEMBRANE ASSOCIATED PROTEIN 20"/>
    <property type="match status" value="1"/>
</dbReference>
<comment type="similarity">
    <text evidence="1 7">Belongs to the peroxiredoxin family. Prx5 subfamily.</text>
</comment>
<dbReference type="InterPro" id="IPR013740">
    <property type="entry name" value="Redoxin"/>
</dbReference>
<evidence type="ECO:0000256" key="5">
    <source>
        <dbReference type="ARBA" id="ARBA00023284"/>
    </source>
</evidence>
<comment type="caution">
    <text evidence="9">The sequence shown here is derived from an EMBL/GenBank/DDBJ whole genome shotgun (WGS) entry which is preliminary data.</text>
</comment>
<organism evidence="9 10">
    <name type="scientific">Metschnikowia bicuspidata var. bicuspidata NRRL YB-4993</name>
    <dbReference type="NCBI Taxonomy" id="869754"/>
    <lineage>
        <taxon>Eukaryota</taxon>
        <taxon>Fungi</taxon>
        <taxon>Dikarya</taxon>
        <taxon>Ascomycota</taxon>
        <taxon>Saccharomycotina</taxon>
        <taxon>Pichiomycetes</taxon>
        <taxon>Metschnikowiaceae</taxon>
        <taxon>Metschnikowia</taxon>
    </lineage>
</organism>
<reference evidence="9 10" key="1">
    <citation type="submission" date="2016-05" db="EMBL/GenBank/DDBJ databases">
        <title>Comparative genomics of biotechnologically important yeasts.</title>
        <authorList>
            <consortium name="DOE Joint Genome Institute"/>
            <person name="Riley R."/>
            <person name="Haridas S."/>
            <person name="Wolfe K.H."/>
            <person name="Lopes M.R."/>
            <person name="Hittinger C.T."/>
            <person name="Goker M."/>
            <person name="Salamov A."/>
            <person name="Wisecaver J."/>
            <person name="Long T.M."/>
            <person name="Aerts A.L."/>
            <person name="Barry K."/>
            <person name="Choi C."/>
            <person name="Clum A."/>
            <person name="Coughlan A.Y."/>
            <person name="Deshpande S."/>
            <person name="Douglass A.P."/>
            <person name="Hanson S.J."/>
            <person name="Klenk H.-P."/>
            <person name="LaButti K."/>
            <person name="Lapidus A."/>
            <person name="Lindquist E."/>
            <person name="Lipzen A."/>
            <person name="Meier-kolthoff J.P."/>
            <person name="Ohm R.A."/>
            <person name="Otillar R.P."/>
            <person name="Pangilinan J."/>
            <person name="Peng Y."/>
            <person name="Rokas A."/>
            <person name="Rosa C.A."/>
            <person name="Scheuner C."/>
            <person name="Sibirny A.A."/>
            <person name="Slot J.C."/>
            <person name="Stielow J.B."/>
            <person name="Sun H."/>
            <person name="Kurtzman C.P."/>
            <person name="Blackwell M."/>
            <person name="Grigoriev I.V."/>
            <person name="Jeffries T.W."/>
        </authorList>
    </citation>
    <scope>NUCLEOTIDE SEQUENCE [LARGE SCALE GENOMIC DNA]</scope>
    <source>
        <strain evidence="9 10">NRRL YB-4993</strain>
    </source>
</reference>
<dbReference type="SUPFAM" id="SSF52833">
    <property type="entry name" value="Thioredoxin-like"/>
    <property type="match status" value="1"/>
</dbReference>
<dbReference type="RefSeq" id="XP_018713490.1">
    <property type="nucleotide sequence ID" value="XM_018855435.1"/>
</dbReference>
<dbReference type="InterPro" id="IPR036249">
    <property type="entry name" value="Thioredoxin-like_sf"/>
</dbReference>
<dbReference type="OrthoDB" id="1882547at2759"/>
<dbReference type="Pfam" id="PF08534">
    <property type="entry name" value="Redoxin"/>
    <property type="match status" value="1"/>
</dbReference>
<dbReference type="GO" id="GO:0008379">
    <property type="term" value="F:thioredoxin peroxidase activity"/>
    <property type="evidence" value="ECO:0007669"/>
    <property type="project" value="InterPro"/>
</dbReference>
<dbReference type="InterPro" id="IPR037944">
    <property type="entry name" value="PRX5-like"/>
</dbReference>
<evidence type="ECO:0000256" key="6">
    <source>
        <dbReference type="PIRSR" id="PIRSR637944-1"/>
    </source>
</evidence>
<dbReference type="GO" id="GO:0042744">
    <property type="term" value="P:hydrogen peroxide catabolic process"/>
    <property type="evidence" value="ECO:0007669"/>
    <property type="project" value="TreeGrafter"/>
</dbReference>
<evidence type="ECO:0000256" key="3">
    <source>
        <dbReference type="ARBA" id="ARBA00022862"/>
    </source>
</evidence>
<keyword evidence="2 7" id="KW-0575">Peroxidase</keyword>
<protein>
    <submittedName>
        <fullName evidence="9">Redoxin</fullName>
    </submittedName>
</protein>
<dbReference type="GO" id="GO:0045454">
    <property type="term" value="P:cell redox homeostasis"/>
    <property type="evidence" value="ECO:0007669"/>
    <property type="project" value="TreeGrafter"/>
</dbReference>
<dbReference type="PROSITE" id="PS51352">
    <property type="entry name" value="THIOREDOXIN_2"/>
    <property type="match status" value="1"/>
</dbReference>
<evidence type="ECO:0000256" key="4">
    <source>
        <dbReference type="ARBA" id="ARBA00023002"/>
    </source>
</evidence>
<keyword evidence="5 7" id="KW-0676">Redox-active center</keyword>
<evidence type="ECO:0000313" key="10">
    <source>
        <dbReference type="Proteomes" id="UP000092555"/>
    </source>
</evidence>
<dbReference type="GO" id="GO:0034599">
    <property type="term" value="P:cellular response to oxidative stress"/>
    <property type="evidence" value="ECO:0007669"/>
    <property type="project" value="InterPro"/>
</dbReference>
<dbReference type="GeneID" id="30028411"/>